<feature type="coiled-coil region" evidence="1">
    <location>
        <begin position="101"/>
        <end position="128"/>
    </location>
</feature>
<reference evidence="3" key="1">
    <citation type="submission" date="2017-09" db="EMBL/GenBank/DDBJ databases">
        <title>Depth-based differentiation of microbial function through sediment-hosted aquifers and enrichment of novel symbionts in the deep terrestrial subsurface.</title>
        <authorList>
            <person name="Probst A.J."/>
            <person name="Ladd B."/>
            <person name="Jarett J.K."/>
            <person name="Geller-Mcgrath D.E."/>
            <person name="Sieber C.M.K."/>
            <person name="Emerson J.B."/>
            <person name="Anantharaman K."/>
            <person name="Thomas B.C."/>
            <person name="Malmstrom R."/>
            <person name="Stieglmeier M."/>
            <person name="Klingl A."/>
            <person name="Woyke T."/>
            <person name="Ryan C.M."/>
            <person name="Banfield J.F."/>
        </authorList>
    </citation>
    <scope>NUCLEOTIDE SEQUENCE [LARGE SCALE GENOMIC DNA]</scope>
</reference>
<feature type="non-terminal residue" evidence="2">
    <location>
        <position position="201"/>
    </location>
</feature>
<dbReference type="Proteomes" id="UP000230683">
    <property type="component" value="Unassembled WGS sequence"/>
</dbReference>
<gene>
    <name evidence="2" type="ORF">CO178_00725</name>
</gene>
<accession>A0A2M7X5C9</accession>
<evidence type="ECO:0000256" key="1">
    <source>
        <dbReference type="SAM" id="Coils"/>
    </source>
</evidence>
<protein>
    <recommendedName>
        <fullName evidence="4">Recombinase zinc beta ribbon domain-containing protein</fullName>
    </recommendedName>
</protein>
<dbReference type="AlphaFoldDB" id="A0A2M7X5C9"/>
<organism evidence="2 3">
    <name type="scientific">candidate division WWE3 bacterium CG_4_9_14_3_um_filter_34_6</name>
    <dbReference type="NCBI Taxonomy" id="1975079"/>
    <lineage>
        <taxon>Bacteria</taxon>
        <taxon>Katanobacteria</taxon>
    </lineage>
</organism>
<proteinExistence type="predicted"/>
<comment type="caution">
    <text evidence="2">The sequence shown here is derived from an EMBL/GenBank/DDBJ whole genome shotgun (WGS) entry which is preliminary data.</text>
</comment>
<evidence type="ECO:0000313" key="3">
    <source>
        <dbReference type="Proteomes" id="UP000230683"/>
    </source>
</evidence>
<evidence type="ECO:0008006" key="4">
    <source>
        <dbReference type="Google" id="ProtNLM"/>
    </source>
</evidence>
<evidence type="ECO:0000313" key="2">
    <source>
        <dbReference type="EMBL" id="PJA41221.1"/>
    </source>
</evidence>
<sequence>MLTPEKKKGKYVYYHCTQYHGKHGANWFSEDKLTQQFLDIFNAIKLPQEAVEEITKSLKESHEDKTHFQKDLQDRYQSEYNKFQNRIEKGWEEQLDGSITKSFYEKKRKEYREKQEILERKMINTREADEAYYINANYVLNLASRASELFESSELEQKRILIKTALQNLTIDDENLHYDWIKPFDVIAESVNSTTWLRVED</sequence>
<keyword evidence="1" id="KW-0175">Coiled coil</keyword>
<name>A0A2M7X5C9_UNCKA</name>
<dbReference type="EMBL" id="PFWY01000033">
    <property type="protein sequence ID" value="PJA41221.1"/>
    <property type="molecule type" value="Genomic_DNA"/>
</dbReference>